<evidence type="ECO:0000313" key="3">
    <source>
        <dbReference type="EMBL" id="OGE78111.1"/>
    </source>
</evidence>
<protein>
    <recommendedName>
        <fullName evidence="5">Glycosyl transferase family 1 domain-containing protein</fullName>
    </recommendedName>
</protein>
<feature type="domain" description="Glycosyl transferase family 1" evidence="1">
    <location>
        <begin position="198"/>
        <end position="365"/>
    </location>
</feature>
<dbReference type="Proteomes" id="UP000176864">
    <property type="component" value="Unassembled WGS sequence"/>
</dbReference>
<dbReference type="AlphaFoldDB" id="A0A1F5NK75"/>
<gene>
    <name evidence="3" type="ORF">A2751_03030</name>
</gene>
<dbReference type="GO" id="GO:0016757">
    <property type="term" value="F:glycosyltransferase activity"/>
    <property type="evidence" value="ECO:0007669"/>
    <property type="project" value="InterPro"/>
</dbReference>
<feature type="domain" description="Glycosyltransferase subfamily 4-like N-terminal" evidence="2">
    <location>
        <begin position="25"/>
        <end position="196"/>
    </location>
</feature>
<comment type="caution">
    <text evidence="3">The sequence shown here is derived from an EMBL/GenBank/DDBJ whole genome shotgun (WGS) entry which is preliminary data.</text>
</comment>
<evidence type="ECO:0000259" key="2">
    <source>
        <dbReference type="Pfam" id="PF13439"/>
    </source>
</evidence>
<dbReference type="Gene3D" id="3.40.50.2000">
    <property type="entry name" value="Glycogen Phosphorylase B"/>
    <property type="match status" value="2"/>
</dbReference>
<dbReference type="CDD" id="cd03801">
    <property type="entry name" value="GT4_PimA-like"/>
    <property type="match status" value="1"/>
</dbReference>
<evidence type="ECO:0000313" key="4">
    <source>
        <dbReference type="Proteomes" id="UP000176864"/>
    </source>
</evidence>
<dbReference type="STRING" id="1817824.A2751_03030"/>
<dbReference type="InterPro" id="IPR028098">
    <property type="entry name" value="Glyco_trans_4-like_N"/>
</dbReference>
<dbReference type="PANTHER" id="PTHR12526">
    <property type="entry name" value="GLYCOSYLTRANSFERASE"/>
    <property type="match status" value="1"/>
</dbReference>
<accession>A0A1F5NK75</accession>
<proteinExistence type="predicted"/>
<dbReference type="Pfam" id="PF00534">
    <property type="entry name" value="Glycos_transf_1"/>
    <property type="match status" value="1"/>
</dbReference>
<dbReference type="EMBL" id="MFEK01000014">
    <property type="protein sequence ID" value="OGE78111.1"/>
    <property type="molecule type" value="Genomic_DNA"/>
</dbReference>
<name>A0A1F5NK75_9BACT</name>
<dbReference type="SUPFAM" id="SSF53756">
    <property type="entry name" value="UDP-Glycosyltransferase/glycogen phosphorylase"/>
    <property type="match status" value="1"/>
</dbReference>
<reference evidence="3 4" key="1">
    <citation type="journal article" date="2016" name="Nat. Commun.">
        <title>Thousands of microbial genomes shed light on interconnected biogeochemical processes in an aquifer system.</title>
        <authorList>
            <person name="Anantharaman K."/>
            <person name="Brown C.T."/>
            <person name="Hug L.A."/>
            <person name="Sharon I."/>
            <person name="Castelle C.J."/>
            <person name="Probst A.J."/>
            <person name="Thomas B.C."/>
            <person name="Singh A."/>
            <person name="Wilkins M.J."/>
            <person name="Karaoz U."/>
            <person name="Brodie E.L."/>
            <person name="Williams K.H."/>
            <person name="Hubbard S.S."/>
            <person name="Banfield J.F."/>
        </authorList>
    </citation>
    <scope>NUCLEOTIDE SEQUENCE [LARGE SCALE GENOMIC DNA]</scope>
</reference>
<dbReference type="Pfam" id="PF13439">
    <property type="entry name" value="Glyco_transf_4"/>
    <property type="match status" value="1"/>
</dbReference>
<organism evidence="3 4">
    <name type="scientific">Candidatus Doudnabacteria bacterium RIFCSPHIGHO2_01_FULL_46_14</name>
    <dbReference type="NCBI Taxonomy" id="1817824"/>
    <lineage>
        <taxon>Bacteria</taxon>
        <taxon>Candidatus Doudnaibacteriota</taxon>
    </lineage>
</organism>
<evidence type="ECO:0000259" key="1">
    <source>
        <dbReference type="Pfam" id="PF00534"/>
    </source>
</evidence>
<sequence>MKILFVAYKFGTEKEIGEHLGTYHYFIETLRRMVALGHEVSVAAPWLSFRRRGSEDVDGVKVLRYYPPLFNRPKSLLVNWILRSWYIMATSRRILDLDRKQQWDAICVWQARETGFAVAKIASKLRAPFIFRQITAWQWHFERMKRDRKFQEKFAKAIYASAKQIIFVSRAAADAERALGLPEEKIRIMAVAIETDLFKPGNQSKNGNTILFVGRINFAEKGIGYLLDAMPEVLRRLPAAKLVIVGGGGESQRLLAQIKTLGIENSVRVVGEKPFNELPQYLNASDVMVVPSIWLEAFGQVTIIAMACGVPVVTSDIGGSVEINLDGQTGFVVPRADSHALAEAILKILRDPQLAKTLGQNARKRVEEHYSYEVLVNKFLKLIGELK</sequence>
<dbReference type="InterPro" id="IPR001296">
    <property type="entry name" value="Glyco_trans_1"/>
</dbReference>
<evidence type="ECO:0008006" key="5">
    <source>
        <dbReference type="Google" id="ProtNLM"/>
    </source>
</evidence>